<accession>A0A9W8WJW3</accession>
<feature type="domain" description="Peptidase S8/S53" evidence="3">
    <location>
        <begin position="246"/>
        <end position="302"/>
    </location>
</feature>
<reference evidence="4" key="1">
    <citation type="submission" date="2022-10" db="EMBL/GenBank/DDBJ databases">
        <title>Tapping the CABI collections for fungal endophytes: first genome assemblies for Collariella, Neodidymelliopsis, Ascochyta clinopodiicola, Didymella pomorum, Didymosphaeria variabile, Neocosmospora piperis and Neocucurbitaria cava.</title>
        <authorList>
            <person name="Hill R."/>
        </authorList>
    </citation>
    <scope>NUCLEOTIDE SEQUENCE</scope>
    <source>
        <strain evidence="4">IMI 366586</strain>
    </source>
</reference>
<organism evidence="4 5">
    <name type="scientific">Fusarium piperis</name>
    <dbReference type="NCBI Taxonomy" id="1435070"/>
    <lineage>
        <taxon>Eukaryota</taxon>
        <taxon>Fungi</taxon>
        <taxon>Dikarya</taxon>
        <taxon>Ascomycota</taxon>
        <taxon>Pezizomycotina</taxon>
        <taxon>Sordariomycetes</taxon>
        <taxon>Hypocreomycetidae</taxon>
        <taxon>Hypocreales</taxon>
        <taxon>Nectriaceae</taxon>
        <taxon>Fusarium</taxon>
        <taxon>Fusarium solani species complex</taxon>
    </lineage>
</organism>
<evidence type="ECO:0000256" key="1">
    <source>
        <dbReference type="PROSITE-ProRule" id="PRU01240"/>
    </source>
</evidence>
<feature type="region of interest" description="Disordered" evidence="2">
    <location>
        <begin position="121"/>
        <end position="189"/>
    </location>
</feature>
<comment type="similarity">
    <text evidence="1">Belongs to the peptidase S8 family.</text>
</comment>
<dbReference type="Gene3D" id="3.40.50.200">
    <property type="entry name" value="Peptidase S8/S53 domain"/>
    <property type="match status" value="1"/>
</dbReference>
<evidence type="ECO:0000313" key="4">
    <source>
        <dbReference type="EMBL" id="KAJ4327517.1"/>
    </source>
</evidence>
<dbReference type="OrthoDB" id="206201at2759"/>
<evidence type="ECO:0000256" key="2">
    <source>
        <dbReference type="SAM" id="MobiDB-lite"/>
    </source>
</evidence>
<protein>
    <recommendedName>
        <fullName evidence="3">Peptidase S8/S53 domain-containing protein</fullName>
    </recommendedName>
</protein>
<sequence>MDDQDGNHIDTLKKQIRLIIRSIANCDETKILDLMNSRTELSFQLRLTLLELRNDRTLSQDDERSSRYVRSLLEVLRGLTEDPHQAALARISCDEADSPEPSLVRLPQTAEELRAAAQKISNLRKLNSSRHDVQSDPERGRDYTNPHHRTTTRDGSHLNEVDKSEGENECHNFNESEVEPPRNGRDPSFSVSLGCKSPATAEFQNIIPKELLDQLRDKQTAAGEFMRSAKTFHEEKIIPLKSNKLIKVAVLDTGVDKGEPYFMRGVSGTSIKDAKSFIDDSPHDIDGHGTRVAALVKAIAPHVDLYIAKVCHEHKTVVEDQYAKRN</sequence>
<dbReference type="AlphaFoldDB" id="A0A9W8WJW3"/>
<dbReference type="EMBL" id="JAPEUR010000023">
    <property type="protein sequence ID" value="KAJ4327517.1"/>
    <property type="molecule type" value="Genomic_DNA"/>
</dbReference>
<dbReference type="PROSITE" id="PS51892">
    <property type="entry name" value="SUBTILASE"/>
    <property type="match status" value="1"/>
</dbReference>
<dbReference type="GO" id="GO:0004252">
    <property type="term" value="F:serine-type endopeptidase activity"/>
    <property type="evidence" value="ECO:0007669"/>
    <property type="project" value="InterPro"/>
</dbReference>
<comment type="caution">
    <text evidence="4">The sequence shown here is derived from an EMBL/GenBank/DDBJ whole genome shotgun (WGS) entry which is preliminary data.</text>
</comment>
<name>A0A9W8WJW3_9HYPO</name>
<comment type="caution">
    <text evidence="1">Lacks conserved residue(s) required for the propagation of feature annotation.</text>
</comment>
<dbReference type="GO" id="GO:0006508">
    <property type="term" value="P:proteolysis"/>
    <property type="evidence" value="ECO:0007669"/>
    <property type="project" value="InterPro"/>
</dbReference>
<feature type="compositionally biased region" description="Basic and acidic residues" evidence="2">
    <location>
        <begin position="129"/>
        <end position="185"/>
    </location>
</feature>
<keyword evidence="5" id="KW-1185">Reference proteome</keyword>
<dbReference type="Proteomes" id="UP001140502">
    <property type="component" value="Unassembled WGS sequence"/>
</dbReference>
<dbReference type="InterPro" id="IPR000209">
    <property type="entry name" value="Peptidase_S8/S53_dom"/>
</dbReference>
<gene>
    <name evidence="4" type="ORF">N0V84_002045</name>
</gene>
<dbReference type="SUPFAM" id="SSF52743">
    <property type="entry name" value="Subtilisin-like"/>
    <property type="match status" value="1"/>
</dbReference>
<dbReference type="Pfam" id="PF00082">
    <property type="entry name" value="Peptidase_S8"/>
    <property type="match status" value="1"/>
</dbReference>
<dbReference type="InterPro" id="IPR036852">
    <property type="entry name" value="Peptidase_S8/S53_dom_sf"/>
</dbReference>
<evidence type="ECO:0000259" key="3">
    <source>
        <dbReference type="Pfam" id="PF00082"/>
    </source>
</evidence>
<evidence type="ECO:0000313" key="5">
    <source>
        <dbReference type="Proteomes" id="UP001140502"/>
    </source>
</evidence>
<proteinExistence type="inferred from homology"/>